<feature type="transmembrane region" description="Helical" evidence="1">
    <location>
        <begin position="305"/>
        <end position="330"/>
    </location>
</feature>
<feature type="transmembrane region" description="Helical" evidence="1">
    <location>
        <begin position="215"/>
        <end position="240"/>
    </location>
</feature>
<sequence length="339" mass="36741">MIEANQQSGLYFLMNGKGNTELTSLLNPGQQRYPAMMSGVAQQQGNTPFSAELVLLTRQTFAENQTDLIIRGVTPAAFAMTNPRNGQHYISIIRGKMFTAGRREILIGAELLRRYPQLQPGHALKIHGAQWQITGVFTSGGSVRESEILADRDMLRNDFGLGNIVNVVVFYGTADATLTQLNDELQGIEQGTLSISDSRAHYASHGQDLLKLSGIFAGAFAATGGIMVLSGVAVLIESLLVNVSTDIRALRLMGFGRPLFLAFSVPIMLCSLAGTIIGVVLYRVFANKLTFSTLAGPAEMVFHASLTFTIVLSALAYCLFIALLGCVMNYRRVLMTPRA</sequence>
<dbReference type="EMBL" id="VWXF01000001">
    <property type="protein sequence ID" value="NIF20358.1"/>
    <property type="molecule type" value="Genomic_DNA"/>
</dbReference>
<evidence type="ECO:0000313" key="2">
    <source>
        <dbReference type="EMBL" id="NIF20358.1"/>
    </source>
</evidence>
<evidence type="ECO:0000313" key="3">
    <source>
        <dbReference type="Proteomes" id="UP001515683"/>
    </source>
</evidence>
<keyword evidence="1" id="KW-1133">Transmembrane helix</keyword>
<accession>A0ABX0R891</accession>
<comment type="caution">
    <text evidence="2">The sequence shown here is derived from an EMBL/GenBank/DDBJ whole genome shotgun (WGS) entry which is preliminary data.</text>
</comment>
<feature type="transmembrane region" description="Helical" evidence="1">
    <location>
        <begin position="260"/>
        <end position="285"/>
    </location>
</feature>
<keyword evidence="3" id="KW-1185">Reference proteome</keyword>
<evidence type="ECO:0000256" key="1">
    <source>
        <dbReference type="SAM" id="Phobius"/>
    </source>
</evidence>
<keyword evidence="1" id="KW-0812">Transmembrane</keyword>
<gene>
    <name evidence="2" type="ORF">F3J40_01825</name>
</gene>
<name>A0ABX0R891_9GAMM</name>
<protein>
    <submittedName>
        <fullName evidence="2">Uncharacterized protein</fullName>
    </submittedName>
</protein>
<reference evidence="2 3" key="1">
    <citation type="journal article" date="2019" name="bioRxiv">
        <title>Bacteria contribute to plant secondary compound degradation in a generalist herbivore system.</title>
        <authorList>
            <person name="Francoeur C.B."/>
            <person name="Khadempour L."/>
            <person name="Moreira-Soto R.D."/>
            <person name="Gotting K."/>
            <person name="Book A.J."/>
            <person name="Pinto-Tomas A.A."/>
            <person name="Keefover-Ring K."/>
            <person name="Currie C.R."/>
        </authorList>
    </citation>
    <scope>NUCLEOTIDE SEQUENCE [LARGE SCALE GENOMIC DNA]</scope>
    <source>
        <strain evidence="2">Acro-835</strain>
    </source>
</reference>
<dbReference type="Proteomes" id="UP001515683">
    <property type="component" value="Unassembled WGS sequence"/>
</dbReference>
<organism evidence="2 3">
    <name type="scientific">Candidatus Pantoea multigeneris</name>
    <dbReference type="NCBI Taxonomy" id="2608357"/>
    <lineage>
        <taxon>Bacteria</taxon>
        <taxon>Pseudomonadati</taxon>
        <taxon>Pseudomonadota</taxon>
        <taxon>Gammaproteobacteria</taxon>
        <taxon>Enterobacterales</taxon>
        <taxon>Erwiniaceae</taxon>
        <taxon>Pantoea</taxon>
    </lineage>
</organism>
<keyword evidence="1" id="KW-0472">Membrane</keyword>
<proteinExistence type="predicted"/>
<dbReference type="RefSeq" id="WP_167012332.1">
    <property type="nucleotide sequence ID" value="NZ_VWXF01000001.1"/>
</dbReference>